<dbReference type="PROSITE" id="PS00092">
    <property type="entry name" value="N6_MTASE"/>
    <property type="match status" value="1"/>
</dbReference>
<dbReference type="CDD" id="cd02440">
    <property type="entry name" value="AdoMet_MTases"/>
    <property type="match status" value="1"/>
</dbReference>
<sequence length="209" mass="22427">MRRSSLPRRSRIGSRSGSPSHNALGSIRIVGGELRGRRIRVPDRGVRPTSDRTREAVFDVLGTSPVVNARVLDLYAGTGALGIEALSRGALEAHFLEGSKAVARALRENLMQLGLSGRGTVHEADLSRIDLPPGAAPPFDLVFLDPPYAGNAGALWLERLGGLPWSPRGGVVVYERRKGTEAVPPSGFGILTERTYSDTTVTFYRALTA</sequence>
<dbReference type="InterPro" id="IPR002052">
    <property type="entry name" value="DNA_methylase_N6_adenine_CS"/>
</dbReference>
<dbReference type="SUPFAM" id="SSF53335">
    <property type="entry name" value="S-adenosyl-L-methionine-dependent methyltransferases"/>
    <property type="match status" value="1"/>
</dbReference>
<name>A0A538SCK5_UNCEI</name>
<dbReference type="Pfam" id="PF03602">
    <property type="entry name" value="Cons_hypoth95"/>
    <property type="match status" value="1"/>
</dbReference>
<dbReference type="GO" id="GO:0052913">
    <property type="term" value="F:16S rRNA (guanine(966)-N(2))-methyltransferase activity"/>
    <property type="evidence" value="ECO:0007669"/>
    <property type="project" value="UniProtKB-EC"/>
</dbReference>
<dbReference type="PANTHER" id="PTHR43542:SF1">
    <property type="entry name" value="METHYLTRANSFERASE"/>
    <property type="match status" value="1"/>
</dbReference>
<dbReference type="Gene3D" id="3.40.50.150">
    <property type="entry name" value="Vaccinia Virus protein VP39"/>
    <property type="match status" value="1"/>
</dbReference>
<organism evidence="4 5">
    <name type="scientific">Eiseniibacteriota bacterium</name>
    <dbReference type="NCBI Taxonomy" id="2212470"/>
    <lineage>
        <taxon>Bacteria</taxon>
        <taxon>Candidatus Eiseniibacteriota</taxon>
    </lineage>
</organism>
<accession>A0A538SCK5</accession>
<evidence type="ECO:0000256" key="2">
    <source>
        <dbReference type="ARBA" id="ARBA00022679"/>
    </source>
</evidence>
<dbReference type="InterPro" id="IPR029063">
    <property type="entry name" value="SAM-dependent_MTases_sf"/>
</dbReference>
<dbReference type="PIRSF" id="PIRSF004553">
    <property type="entry name" value="CHP00095"/>
    <property type="match status" value="1"/>
</dbReference>
<keyword evidence="2 4" id="KW-0808">Transferase</keyword>
<evidence type="ECO:0000313" key="5">
    <source>
        <dbReference type="Proteomes" id="UP000316292"/>
    </source>
</evidence>
<proteinExistence type="predicted"/>
<dbReference type="NCBIfam" id="TIGR00095">
    <property type="entry name" value="16S rRNA (guanine(966)-N(2))-methyltransferase RsmD"/>
    <property type="match status" value="1"/>
</dbReference>
<dbReference type="GO" id="GO:0003676">
    <property type="term" value="F:nucleic acid binding"/>
    <property type="evidence" value="ECO:0007669"/>
    <property type="project" value="InterPro"/>
</dbReference>
<dbReference type="Proteomes" id="UP000316292">
    <property type="component" value="Unassembled WGS sequence"/>
</dbReference>
<dbReference type="PANTHER" id="PTHR43542">
    <property type="entry name" value="METHYLTRANSFERASE"/>
    <property type="match status" value="1"/>
</dbReference>
<dbReference type="InterPro" id="IPR004398">
    <property type="entry name" value="RNA_MeTrfase_RsmD"/>
</dbReference>
<feature type="region of interest" description="Disordered" evidence="3">
    <location>
        <begin position="1"/>
        <end position="24"/>
    </location>
</feature>
<dbReference type="EMBL" id="VBOR01000061">
    <property type="protein sequence ID" value="TMQ49104.1"/>
    <property type="molecule type" value="Genomic_DNA"/>
</dbReference>
<reference evidence="4 5" key="1">
    <citation type="journal article" date="2019" name="Nat. Microbiol.">
        <title>Mediterranean grassland soil C-N compound turnover is dependent on rainfall and depth, and is mediated by genomically divergent microorganisms.</title>
        <authorList>
            <person name="Diamond S."/>
            <person name="Andeer P.F."/>
            <person name="Li Z."/>
            <person name="Crits-Christoph A."/>
            <person name="Burstein D."/>
            <person name="Anantharaman K."/>
            <person name="Lane K.R."/>
            <person name="Thomas B.C."/>
            <person name="Pan C."/>
            <person name="Northen T.R."/>
            <person name="Banfield J.F."/>
        </authorList>
    </citation>
    <scope>NUCLEOTIDE SEQUENCE [LARGE SCALE GENOMIC DNA]</scope>
    <source>
        <strain evidence="4">WS_1</strain>
    </source>
</reference>
<comment type="caution">
    <text evidence="4">The sequence shown here is derived from an EMBL/GenBank/DDBJ whole genome shotgun (WGS) entry which is preliminary data.</text>
</comment>
<dbReference type="AlphaFoldDB" id="A0A538SCK5"/>
<feature type="compositionally biased region" description="Basic residues" evidence="3">
    <location>
        <begin position="1"/>
        <end position="12"/>
    </location>
</feature>
<dbReference type="EC" id="2.1.1.171" evidence="4"/>
<evidence type="ECO:0000256" key="1">
    <source>
        <dbReference type="ARBA" id="ARBA00022603"/>
    </source>
</evidence>
<gene>
    <name evidence="4" type="primary">rsmD</name>
    <name evidence="4" type="ORF">E6K71_05705</name>
</gene>
<evidence type="ECO:0000313" key="4">
    <source>
        <dbReference type="EMBL" id="TMQ49104.1"/>
    </source>
</evidence>
<protein>
    <submittedName>
        <fullName evidence="4">16S rRNA (Guanine(966)-N(2))-methyltransferase RsmD</fullName>
        <ecNumber evidence="4">2.1.1.171</ecNumber>
    </submittedName>
</protein>
<evidence type="ECO:0000256" key="3">
    <source>
        <dbReference type="SAM" id="MobiDB-lite"/>
    </source>
</evidence>
<keyword evidence="1 4" id="KW-0489">Methyltransferase</keyword>